<evidence type="ECO:0000313" key="9">
    <source>
        <dbReference type="Proteomes" id="UP001303473"/>
    </source>
</evidence>
<keyword evidence="3 6" id="KW-1133">Transmembrane helix</keyword>
<evidence type="ECO:0008006" key="10">
    <source>
        <dbReference type="Google" id="ProtNLM"/>
    </source>
</evidence>
<dbReference type="GO" id="GO:0016020">
    <property type="term" value="C:membrane"/>
    <property type="evidence" value="ECO:0007669"/>
    <property type="project" value="UniProtKB-SubCell"/>
</dbReference>
<keyword evidence="7" id="KW-0732">Signal</keyword>
<dbReference type="PANTHER" id="PTHR15549:SF30">
    <property type="entry name" value="MID2 DOMAIN-CONTAINING PROTEIN"/>
    <property type="match status" value="1"/>
</dbReference>
<evidence type="ECO:0000256" key="2">
    <source>
        <dbReference type="ARBA" id="ARBA00022692"/>
    </source>
</evidence>
<sequence>MRRLLFTLLLAGLAPSVHCVMTFISPPPFSGAVGDYSLNPIYVEGSTVDVTWTPGTPGKPTSISLWQLDDNGNFFGDQEYITHNVINMTDFTWIVITTKNLTLSPVFFLSIFEEGNTTGDSNSHYFNITTGVTGQTSPTSSAVSSTSTSTSSMTSSTPASLTTSPSTSTTSPSTSTPSPDPSNGGLSVGAQVGLGVAIPLAVITGAVAAWLFFRRRRQHSAVGPNEMPATPGMQQNYPSPGWGGGVAPVQQNGPAEMGPNTPHPGYAQGPGTDNKMYQQYYDPPPAEMSADGNSPNSYYELHAGPPHPGHQ</sequence>
<feature type="chain" id="PRO_5042965946" description="Mid2 domain-containing protein" evidence="7">
    <location>
        <begin position="20"/>
        <end position="311"/>
    </location>
</feature>
<dbReference type="PANTHER" id="PTHR15549">
    <property type="entry name" value="PAIRED IMMUNOGLOBULIN-LIKE TYPE 2 RECEPTOR"/>
    <property type="match status" value="1"/>
</dbReference>
<dbReference type="GO" id="GO:0071944">
    <property type="term" value="C:cell periphery"/>
    <property type="evidence" value="ECO:0007669"/>
    <property type="project" value="UniProtKB-ARBA"/>
</dbReference>
<evidence type="ECO:0000256" key="5">
    <source>
        <dbReference type="SAM" id="MobiDB-lite"/>
    </source>
</evidence>
<feature type="region of interest" description="Disordered" evidence="5">
    <location>
        <begin position="131"/>
        <end position="186"/>
    </location>
</feature>
<evidence type="ECO:0000256" key="7">
    <source>
        <dbReference type="SAM" id="SignalP"/>
    </source>
</evidence>
<feature type="transmembrane region" description="Helical" evidence="6">
    <location>
        <begin position="192"/>
        <end position="213"/>
    </location>
</feature>
<evidence type="ECO:0000256" key="6">
    <source>
        <dbReference type="SAM" id="Phobius"/>
    </source>
</evidence>
<feature type="region of interest" description="Disordered" evidence="5">
    <location>
        <begin position="253"/>
        <end position="311"/>
    </location>
</feature>
<protein>
    <recommendedName>
        <fullName evidence="10">Mid2 domain-containing protein</fullName>
    </recommendedName>
</protein>
<evidence type="ECO:0000256" key="4">
    <source>
        <dbReference type="ARBA" id="ARBA00023136"/>
    </source>
</evidence>
<keyword evidence="2 6" id="KW-0812">Transmembrane</keyword>
<accession>A0AAN6NDJ5</accession>
<evidence type="ECO:0000256" key="3">
    <source>
        <dbReference type="ARBA" id="ARBA00022989"/>
    </source>
</evidence>
<dbReference type="Proteomes" id="UP001303473">
    <property type="component" value="Unassembled WGS sequence"/>
</dbReference>
<proteinExistence type="predicted"/>
<evidence type="ECO:0000313" key="8">
    <source>
        <dbReference type="EMBL" id="KAK3941772.1"/>
    </source>
</evidence>
<feature type="signal peptide" evidence="7">
    <location>
        <begin position="1"/>
        <end position="19"/>
    </location>
</feature>
<dbReference type="AlphaFoldDB" id="A0AAN6NDJ5"/>
<name>A0AAN6NDJ5_9PEZI</name>
<dbReference type="InterPro" id="IPR051694">
    <property type="entry name" value="Immunoregulatory_rcpt-like"/>
</dbReference>
<reference evidence="9" key="1">
    <citation type="journal article" date="2023" name="Mol. Phylogenet. Evol.">
        <title>Genome-scale phylogeny and comparative genomics of the fungal order Sordariales.</title>
        <authorList>
            <person name="Hensen N."/>
            <person name="Bonometti L."/>
            <person name="Westerberg I."/>
            <person name="Brannstrom I.O."/>
            <person name="Guillou S."/>
            <person name="Cros-Aarteil S."/>
            <person name="Calhoun S."/>
            <person name="Haridas S."/>
            <person name="Kuo A."/>
            <person name="Mondo S."/>
            <person name="Pangilinan J."/>
            <person name="Riley R."/>
            <person name="LaButti K."/>
            <person name="Andreopoulos B."/>
            <person name="Lipzen A."/>
            <person name="Chen C."/>
            <person name="Yan M."/>
            <person name="Daum C."/>
            <person name="Ng V."/>
            <person name="Clum A."/>
            <person name="Steindorff A."/>
            <person name="Ohm R.A."/>
            <person name="Martin F."/>
            <person name="Silar P."/>
            <person name="Natvig D.O."/>
            <person name="Lalanne C."/>
            <person name="Gautier V."/>
            <person name="Ament-Velasquez S.L."/>
            <person name="Kruys A."/>
            <person name="Hutchinson M.I."/>
            <person name="Powell A.J."/>
            <person name="Barry K."/>
            <person name="Miller A.N."/>
            <person name="Grigoriev I.V."/>
            <person name="Debuchy R."/>
            <person name="Gladieux P."/>
            <person name="Hiltunen Thoren M."/>
            <person name="Johannesson H."/>
        </authorList>
    </citation>
    <scope>NUCLEOTIDE SEQUENCE [LARGE SCALE GENOMIC DNA]</scope>
    <source>
        <strain evidence="9">CBS 340.73</strain>
    </source>
</reference>
<feature type="compositionally biased region" description="Low complexity" evidence="5">
    <location>
        <begin position="136"/>
        <end position="177"/>
    </location>
</feature>
<evidence type="ECO:0000256" key="1">
    <source>
        <dbReference type="ARBA" id="ARBA00004167"/>
    </source>
</evidence>
<organism evidence="8 9">
    <name type="scientific">Diplogelasinospora grovesii</name>
    <dbReference type="NCBI Taxonomy" id="303347"/>
    <lineage>
        <taxon>Eukaryota</taxon>
        <taxon>Fungi</taxon>
        <taxon>Dikarya</taxon>
        <taxon>Ascomycota</taxon>
        <taxon>Pezizomycotina</taxon>
        <taxon>Sordariomycetes</taxon>
        <taxon>Sordariomycetidae</taxon>
        <taxon>Sordariales</taxon>
        <taxon>Diplogelasinosporaceae</taxon>
        <taxon>Diplogelasinospora</taxon>
    </lineage>
</organism>
<comment type="subcellular location">
    <subcellularLocation>
        <location evidence="1">Membrane</location>
        <topology evidence="1">Single-pass membrane protein</topology>
    </subcellularLocation>
</comment>
<dbReference type="EMBL" id="MU853780">
    <property type="protein sequence ID" value="KAK3941772.1"/>
    <property type="molecule type" value="Genomic_DNA"/>
</dbReference>
<keyword evidence="4 6" id="KW-0472">Membrane</keyword>
<gene>
    <name evidence="8" type="ORF">QBC46DRAFT_381942</name>
</gene>
<comment type="caution">
    <text evidence="8">The sequence shown here is derived from an EMBL/GenBank/DDBJ whole genome shotgun (WGS) entry which is preliminary data.</text>
</comment>
<keyword evidence="9" id="KW-1185">Reference proteome</keyword>